<evidence type="ECO:0000313" key="2">
    <source>
        <dbReference type="Proteomes" id="UP000020077"/>
    </source>
</evidence>
<comment type="caution">
    <text evidence="1">The sequence shown here is derived from an EMBL/GenBank/DDBJ whole genome shotgun (WGS) entry which is preliminary data.</text>
</comment>
<proteinExistence type="predicted"/>
<dbReference type="AlphaFoldDB" id="A0A080M058"/>
<reference evidence="1 2" key="1">
    <citation type="submission" date="2014-02" db="EMBL/GenBank/DDBJ databases">
        <title>Expanding our view of genomic diversity in Candidatus Accumulibacter clades.</title>
        <authorList>
            <person name="Skennerton C.T."/>
            <person name="Barr J.J."/>
            <person name="Slater F.R."/>
            <person name="Bond P.L."/>
            <person name="Tyson G.W."/>
        </authorList>
    </citation>
    <scope>NUCLEOTIDE SEQUENCE [LARGE SCALE GENOMIC DNA]</scope>
    <source>
        <strain evidence="2">BA-91</strain>
    </source>
</reference>
<organism evidence="1 2">
    <name type="scientific">Candidatus Accumulibacter phosphatis</name>
    <dbReference type="NCBI Taxonomy" id="327160"/>
    <lineage>
        <taxon>Bacteria</taxon>
        <taxon>Pseudomonadati</taxon>
        <taxon>Pseudomonadota</taxon>
        <taxon>Betaproteobacteria</taxon>
        <taxon>Candidatus Accumulibacter</taxon>
    </lineage>
</organism>
<gene>
    <name evidence="1" type="ORF">AW09_000039</name>
</gene>
<name>A0A080M058_9PROT</name>
<dbReference type="Pfam" id="PF09650">
    <property type="entry name" value="PHA_gran_rgn"/>
    <property type="match status" value="1"/>
</dbReference>
<protein>
    <submittedName>
        <fullName evidence="1">Putative polyhydroxyalkanoic acid system protein</fullName>
    </submittedName>
</protein>
<accession>A0A080M058</accession>
<evidence type="ECO:0000313" key="1">
    <source>
        <dbReference type="EMBL" id="KFB74627.1"/>
    </source>
</evidence>
<dbReference type="EMBL" id="JDVG02000009">
    <property type="protein sequence ID" value="KFB74627.1"/>
    <property type="molecule type" value="Genomic_DNA"/>
</dbReference>
<dbReference type="Proteomes" id="UP000020077">
    <property type="component" value="Unassembled WGS sequence"/>
</dbReference>
<dbReference type="InterPro" id="IPR013433">
    <property type="entry name" value="PHA_gran_rgn"/>
</dbReference>
<dbReference type="NCBIfam" id="TIGR02610">
    <property type="entry name" value="PHA_gran_rgn"/>
    <property type="match status" value="1"/>
</dbReference>
<sequence length="92" mass="10440">MSDIIIRRQHGKSLAEARAAAEHMAGELGEEFDLDYAWDGDRMRFKRPGVAGELSLNEREVALNIRLGLLLFAVKPAIERAIHRYFDENFPG</sequence>